<dbReference type="Pfam" id="PF13692">
    <property type="entry name" value="Glyco_trans_1_4"/>
    <property type="match status" value="1"/>
</dbReference>
<evidence type="ECO:0000313" key="3">
    <source>
        <dbReference type="Proteomes" id="UP001429354"/>
    </source>
</evidence>
<feature type="domain" description="Glycosyltransferase subfamily 4-like N-terminal" evidence="1">
    <location>
        <begin position="22"/>
        <end position="180"/>
    </location>
</feature>
<keyword evidence="3" id="KW-1185">Reference proteome</keyword>
<dbReference type="Proteomes" id="UP001429354">
    <property type="component" value="Unassembled WGS sequence"/>
</dbReference>
<gene>
    <name evidence="2" type="ORF">DT603_07685</name>
</gene>
<accession>A0ABX0AAY7</accession>
<sequence length="379" mass="41301">MTDKADITAPLRIAVLLPDLRPGGAERMRVNMAREWISRGYQVDFVLLRQEGELLSSLPEGVRTVNLGAAHYRAAIGPLRAYLKLEKPAVLLAAMWPLTVVSVVSARLARNNMRIVISDHSILSESYKGWGLLHRMVLRASMAATYRFANVRIAVSKGVAADLSSLSGIPRDMFRVIYNPAATVTSGSRSVVPPPELEEITGPVILTVGTLKAVKNHAFLIEAFSRLPTKLNATLCILGEGQLRSEIEKIVESKGLIGRVLLPGFRTDTTPWYRRADIFVLSSRHEGFGNVIVEALAQGIPVVSTDCPSGPREILCDGKYGRLVPVGDVDAFASAMLAGLKEVSGSEILKERARDFSVGKIADEYLDAMFPHCRARDSA</sequence>
<dbReference type="Gene3D" id="3.40.50.2000">
    <property type="entry name" value="Glycogen Phosphorylase B"/>
    <property type="match status" value="2"/>
</dbReference>
<dbReference type="InterPro" id="IPR028098">
    <property type="entry name" value="Glyco_trans_4-like_N"/>
</dbReference>
<comment type="caution">
    <text evidence="2">The sequence shown here is derived from an EMBL/GenBank/DDBJ whole genome shotgun (WGS) entry which is preliminary data.</text>
</comment>
<protein>
    <submittedName>
        <fullName evidence="2">Glycosyltransferase</fullName>
    </submittedName>
</protein>
<evidence type="ECO:0000259" key="1">
    <source>
        <dbReference type="Pfam" id="PF13439"/>
    </source>
</evidence>
<dbReference type="PANTHER" id="PTHR12526:SF630">
    <property type="entry name" value="GLYCOSYLTRANSFERASE"/>
    <property type="match status" value="1"/>
</dbReference>
<dbReference type="EMBL" id="QOVG01000004">
    <property type="protein sequence ID" value="NDK38720.1"/>
    <property type="molecule type" value="Genomic_DNA"/>
</dbReference>
<reference evidence="2 3" key="1">
    <citation type="submission" date="2018-07" db="EMBL/GenBank/DDBJ databases">
        <title>Whole genome Sequencing of Pseudoxanthomonas gei KCTC 32298 (T).</title>
        <authorList>
            <person name="Kumar S."/>
            <person name="Bansal K."/>
            <person name="Kaur A."/>
            <person name="Patil P."/>
            <person name="Sharma S."/>
            <person name="Patil P.B."/>
        </authorList>
    </citation>
    <scope>NUCLEOTIDE SEQUENCE [LARGE SCALE GENOMIC DNA]</scope>
    <source>
        <strain evidence="2 3">KCTC 32298</strain>
    </source>
</reference>
<evidence type="ECO:0000313" key="2">
    <source>
        <dbReference type="EMBL" id="NDK38720.1"/>
    </source>
</evidence>
<name>A0ABX0AAY7_9GAMM</name>
<organism evidence="2 3">
    <name type="scientific">Pseudoxanthomonas gei</name>
    <dbReference type="NCBI Taxonomy" id="1383030"/>
    <lineage>
        <taxon>Bacteria</taxon>
        <taxon>Pseudomonadati</taxon>
        <taxon>Pseudomonadota</taxon>
        <taxon>Gammaproteobacteria</taxon>
        <taxon>Lysobacterales</taxon>
        <taxon>Lysobacteraceae</taxon>
        <taxon>Pseudoxanthomonas</taxon>
    </lineage>
</organism>
<proteinExistence type="predicted"/>
<dbReference type="CDD" id="cd03811">
    <property type="entry name" value="GT4_GT28_WabH-like"/>
    <property type="match status" value="1"/>
</dbReference>
<dbReference type="Pfam" id="PF13439">
    <property type="entry name" value="Glyco_transf_4"/>
    <property type="match status" value="1"/>
</dbReference>
<dbReference type="PANTHER" id="PTHR12526">
    <property type="entry name" value="GLYCOSYLTRANSFERASE"/>
    <property type="match status" value="1"/>
</dbReference>
<dbReference type="SUPFAM" id="SSF53756">
    <property type="entry name" value="UDP-Glycosyltransferase/glycogen phosphorylase"/>
    <property type="match status" value="1"/>
</dbReference>